<dbReference type="EMBL" id="CP151087">
    <property type="protein sequence ID" value="WZN55555.1"/>
    <property type="molecule type" value="Genomic_DNA"/>
</dbReference>
<protein>
    <submittedName>
        <fullName evidence="1">ClbS/DfsB family four-helix bundle protein</fullName>
    </submittedName>
</protein>
<dbReference type="Proteomes" id="UP001485301">
    <property type="component" value="Chromosome"/>
</dbReference>
<name>A0ACD5C124_9SPHI</name>
<evidence type="ECO:0000313" key="1">
    <source>
        <dbReference type="EMBL" id="WZN55555.1"/>
    </source>
</evidence>
<organism evidence="1 2">
    <name type="scientific">Sphingobacterium thalpophilum</name>
    <dbReference type="NCBI Taxonomy" id="259"/>
    <lineage>
        <taxon>Bacteria</taxon>
        <taxon>Pseudomonadati</taxon>
        <taxon>Bacteroidota</taxon>
        <taxon>Sphingobacteriia</taxon>
        <taxon>Sphingobacteriales</taxon>
        <taxon>Sphingobacteriaceae</taxon>
        <taxon>Sphingobacterium</taxon>
    </lineage>
</organism>
<evidence type="ECO:0000313" key="2">
    <source>
        <dbReference type="Proteomes" id="UP001485301"/>
    </source>
</evidence>
<keyword evidence="2" id="KW-1185">Reference proteome</keyword>
<proteinExistence type="predicted"/>
<gene>
    <name evidence="1" type="ORF">AACH28_23490</name>
</gene>
<reference evidence="1" key="1">
    <citation type="submission" date="2024-04" db="EMBL/GenBank/DDBJ databases">
        <title>Complete genome sequence of Sphingobacterium thalpophiium BAA-1094.</title>
        <authorList>
            <person name="Adaikpoh B.I."/>
        </authorList>
    </citation>
    <scope>NUCLEOTIDE SEQUENCE</scope>
    <source>
        <strain evidence="1">BAA-1094</strain>
    </source>
</reference>
<accession>A0ACD5C124</accession>
<sequence length="39" mass="4776">MVYRGIKKWTLGRMIQFNTASPYQNAVGRIRKWKKEKKY</sequence>